<feature type="transmembrane region" description="Helical" evidence="5">
    <location>
        <begin position="159"/>
        <end position="178"/>
    </location>
</feature>
<feature type="transmembrane region" description="Helical" evidence="5">
    <location>
        <begin position="235"/>
        <end position="254"/>
    </location>
</feature>
<evidence type="ECO:0000256" key="5">
    <source>
        <dbReference type="SAM" id="Phobius"/>
    </source>
</evidence>
<evidence type="ECO:0000256" key="2">
    <source>
        <dbReference type="ARBA" id="ARBA00022692"/>
    </source>
</evidence>
<keyword evidence="8" id="KW-1185">Reference proteome</keyword>
<dbReference type="AlphaFoldDB" id="A0A1W2TCS5"/>
<dbReference type="PANTHER" id="PTHR23501:SF43">
    <property type="entry name" value="MULTIDRUG TRANSPORTER, PUTATIVE (AFU_ORTHOLOGUE AFUA_6G03040)-RELATED"/>
    <property type="match status" value="1"/>
</dbReference>
<feature type="transmembrane region" description="Helical" evidence="5">
    <location>
        <begin position="511"/>
        <end position="531"/>
    </location>
</feature>
<dbReference type="InterPro" id="IPR036259">
    <property type="entry name" value="MFS_trans_sf"/>
</dbReference>
<feature type="transmembrane region" description="Helical" evidence="5">
    <location>
        <begin position="70"/>
        <end position="87"/>
    </location>
</feature>
<dbReference type="OrthoDB" id="440553at2759"/>
<organism evidence="7">
    <name type="scientific">Rosellinia necatrix</name>
    <name type="common">White root-rot fungus</name>
    <dbReference type="NCBI Taxonomy" id="77044"/>
    <lineage>
        <taxon>Eukaryota</taxon>
        <taxon>Fungi</taxon>
        <taxon>Dikarya</taxon>
        <taxon>Ascomycota</taxon>
        <taxon>Pezizomycotina</taxon>
        <taxon>Sordariomycetes</taxon>
        <taxon>Xylariomycetidae</taxon>
        <taxon>Xylariales</taxon>
        <taxon>Xylariaceae</taxon>
        <taxon>Rosellinia</taxon>
    </lineage>
</organism>
<evidence type="ECO:0000256" key="1">
    <source>
        <dbReference type="ARBA" id="ARBA00004141"/>
    </source>
</evidence>
<dbReference type="GO" id="GO:0005886">
    <property type="term" value="C:plasma membrane"/>
    <property type="evidence" value="ECO:0007669"/>
    <property type="project" value="TreeGrafter"/>
</dbReference>
<dbReference type="Gene3D" id="1.20.1720.10">
    <property type="entry name" value="Multidrug resistance protein D"/>
    <property type="match status" value="1"/>
</dbReference>
<proteinExistence type="predicted"/>
<feature type="transmembrane region" description="Helical" evidence="5">
    <location>
        <begin position="184"/>
        <end position="206"/>
    </location>
</feature>
<name>A0A1W2TCS5_ROSNE</name>
<dbReference type="EMBL" id="DF977459">
    <property type="protein sequence ID" value="GAP85769.1"/>
    <property type="molecule type" value="Genomic_DNA"/>
</dbReference>
<dbReference type="Proteomes" id="UP000054516">
    <property type="component" value="Unassembled WGS sequence"/>
</dbReference>
<dbReference type="PROSITE" id="PS50850">
    <property type="entry name" value="MFS"/>
    <property type="match status" value="1"/>
</dbReference>
<keyword evidence="3 5" id="KW-1133">Transmembrane helix</keyword>
<protein>
    <submittedName>
        <fullName evidence="7">Putative major facilitator superfamily transporter</fullName>
    </submittedName>
</protein>
<feature type="transmembrane region" description="Helical" evidence="5">
    <location>
        <begin position="99"/>
        <end position="117"/>
    </location>
</feature>
<accession>A0A1W2TCS5</accession>
<keyword evidence="2 5" id="KW-0812">Transmembrane</keyword>
<gene>
    <name evidence="7" type="ORF">SAMD00023353_1400570</name>
</gene>
<feature type="transmembrane region" description="Helical" evidence="5">
    <location>
        <begin position="123"/>
        <end position="147"/>
    </location>
</feature>
<feature type="transmembrane region" description="Helical" evidence="5">
    <location>
        <begin position="30"/>
        <end position="50"/>
    </location>
</feature>
<feature type="transmembrane region" description="Helical" evidence="5">
    <location>
        <begin position="266"/>
        <end position="288"/>
    </location>
</feature>
<feature type="transmembrane region" description="Helical" evidence="5">
    <location>
        <begin position="375"/>
        <end position="395"/>
    </location>
</feature>
<dbReference type="PANTHER" id="PTHR23501">
    <property type="entry name" value="MAJOR FACILITATOR SUPERFAMILY"/>
    <property type="match status" value="1"/>
</dbReference>
<dbReference type="OMA" id="IIMIPQR"/>
<reference evidence="7" key="1">
    <citation type="submission" date="2016-03" db="EMBL/GenBank/DDBJ databases">
        <title>Draft genome sequence of Rosellinia necatrix.</title>
        <authorList>
            <person name="Kanematsu S."/>
        </authorList>
    </citation>
    <scope>NUCLEOTIDE SEQUENCE [LARGE SCALE GENOMIC DNA]</scope>
    <source>
        <strain evidence="7">W97</strain>
    </source>
</reference>
<evidence type="ECO:0000256" key="3">
    <source>
        <dbReference type="ARBA" id="ARBA00022989"/>
    </source>
</evidence>
<feature type="domain" description="Major facilitator superfamily (MFS) profile" evidence="6">
    <location>
        <begin position="33"/>
        <end position="538"/>
    </location>
</feature>
<dbReference type="GO" id="GO:0022857">
    <property type="term" value="F:transmembrane transporter activity"/>
    <property type="evidence" value="ECO:0007669"/>
    <property type="project" value="InterPro"/>
</dbReference>
<evidence type="ECO:0000256" key="4">
    <source>
        <dbReference type="ARBA" id="ARBA00023136"/>
    </source>
</evidence>
<feature type="transmembrane region" description="Helical" evidence="5">
    <location>
        <begin position="407"/>
        <end position="427"/>
    </location>
</feature>
<dbReference type="InterPro" id="IPR011701">
    <property type="entry name" value="MFS"/>
</dbReference>
<comment type="subcellular location">
    <subcellularLocation>
        <location evidence="1">Membrane</location>
        <topology evidence="1">Multi-pass membrane protein</topology>
    </subcellularLocation>
</comment>
<feature type="transmembrane region" description="Helical" evidence="5">
    <location>
        <begin position="439"/>
        <end position="463"/>
    </location>
</feature>
<keyword evidence="4 5" id="KW-0472">Membrane</keyword>
<feature type="transmembrane region" description="Helical" evidence="5">
    <location>
        <begin position="309"/>
        <end position="329"/>
    </location>
</feature>
<evidence type="ECO:0000313" key="8">
    <source>
        <dbReference type="Proteomes" id="UP000054516"/>
    </source>
</evidence>
<evidence type="ECO:0000259" key="6">
    <source>
        <dbReference type="PROSITE" id="PS50850"/>
    </source>
</evidence>
<dbReference type="InterPro" id="IPR020846">
    <property type="entry name" value="MFS_dom"/>
</dbReference>
<evidence type="ECO:0000313" key="7">
    <source>
        <dbReference type="EMBL" id="GAP85769.1"/>
    </source>
</evidence>
<dbReference type="Pfam" id="PF07690">
    <property type="entry name" value="MFS_1"/>
    <property type="match status" value="1"/>
</dbReference>
<sequence length="546" mass="58659">MADSDSSDDRGADDLGHSEHPDRYLKGYRLAVAILGLGIAVFLPTAEASIVSTSLVTISKDLAGYGQSSWIVTSYLLTYTGFIVIWSKLSDVVGLRPSLLVSAVLFAGFSAGCGSARSITQLIIFRAFQGMGGAGFYTLPTISMFQLVPASRYSQVNTISSSFMATALLLGPIIGGAISEAGNWRWIFFLILPASAVSMVLVFSVLPSRFPHHCDDIVESKTSRTLRPLYLIKKVDALGAFLLLSASILLVTALEEGGSTFPWRSAAIIVFFVLSGSLWIGFFLWESFASREESEVDPTFPRNFFSNRIFLGVLFGCFLSGVPLIVAVIELPQRYQIVNAASPVEAGTQLLAYAATLPLGIVTSNTATGRLRVPFIYPLLVGATLQTLGFALLSTLPSTLQSPPAQYGYSVLSGIGMGVSVGAFYVISPIAVEKKYQHLAVGAVLQARLLGSAVGIAIVSSILTDYVKNHLDSVLPDSRPEDLLQSATNLSRYPPDVQAKFRDVYGTAFNLQMKATVAFCAAQFLTVILIWTKRPLRLAVDGTLAQ</sequence>
<dbReference type="SUPFAM" id="SSF103473">
    <property type="entry name" value="MFS general substrate transporter"/>
    <property type="match status" value="1"/>
</dbReference>